<feature type="region of interest" description="Disordered" evidence="5">
    <location>
        <begin position="383"/>
        <end position="403"/>
    </location>
</feature>
<keyword evidence="3 6" id="KW-1133">Transmembrane helix</keyword>
<keyword evidence="4 6" id="KW-0472">Membrane</keyword>
<dbReference type="PANTHER" id="PTHR43019:SF23">
    <property type="entry name" value="PROTEASE DO-LIKE 5, CHLOROPLASTIC"/>
    <property type="match status" value="1"/>
</dbReference>
<dbReference type="InterPro" id="IPR001940">
    <property type="entry name" value="Peptidase_S1C"/>
</dbReference>
<dbReference type="InterPro" id="IPR003825">
    <property type="entry name" value="Colicin-V_CvpA"/>
</dbReference>
<dbReference type="NCBIfam" id="NF033740">
    <property type="entry name" value="MarP_fam_protase"/>
    <property type="match status" value="1"/>
</dbReference>
<comment type="subcellular location">
    <subcellularLocation>
        <location evidence="1">Membrane</location>
        <topology evidence="1">Multi-pass membrane protein</topology>
    </subcellularLocation>
</comment>
<keyword evidence="7" id="KW-0378">Hydrolase</keyword>
<keyword evidence="2 6" id="KW-0812">Transmembrane</keyword>
<dbReference type="InterPro" id="IPR047680">
    <property type="entry name" value="MarP-like"/>
</dbReference>
<name>A0AA97CU95_9ACTN</name>
<dbReference type="AlphaFoldDB" id="A0AA97CU95"/>
<evidence type="ECO:0000256" key="3">
    <source>
        <dbReference type="ARBA" id="ARBA00022989"/>
    </source>
</evidence>
<dbReference type="Pfam" id="PF13365">
    <property type="entry name" value="Trypsin_2"/>
    <property type="match status" value="1"/>
</dbReference>
<dbReference type="RefSeq" id="WP_420041820.1">
    <property type="nucleotide sequence ID" value="NZ_CP128986.1"/>
</dbReference>
<dbReference type="EMBL" id="CP128986">
    <property type="protein sequence ID" value="WOC12600.1"/>
    <property type="molecule type" value="Genomic_DNA"/>
</dbReference>
<evidence type="ECO:0000313" key="7">
    <source>
        <dbReference type="EMBL" id="WOC12600.1"/>
    </source>
</evidence>
<gene>
    <name evidence="7" type="ORF">MP11Mi_16900</name>
</gene>
<dbReference type="Pfam" id="PF02674">
    <property type="entry name" value="Colicin_V"/>
    <property type="match status" value="1"/>
</dbReference>
<protein>
    <submittedName>
        <fullName evidence="7">Serine protease</fullName>
        <ecNumber evidence="7">3.4.21.-</ecNumber>
    </submittedName>
</protein>
<dbReference type="GO" id="GO:0009403">
    <property type="term" value="P:toxin biosynthetic process"/>
    <property type="evidence" value="ECO:0007669"/>
    <property type="project" value="InterPro"/>
</dbReference>
<dbReference type="GO" id="GO:0016020">
    <property type="term" value="C:membrane"/>
    <property type="evidence" value="ECO:0007669"/>
    <property type="project" value="UniProtKB-SubCell"/>
</dbReference>
<accession>A0AA97CU95</accession>
<dbReference type="SUPFAM" id="SSF50494">
    <property type="entry name" value="Trypsin-like serine proteases"/>
    <property type="match status" value="1"/>
</dbReference>
<keyword evidence="7" id="KW-0645">Protease</keyword>
<organism evidence="7">
    <name type="scientific">Gordonia sp. MP11Mi</name>
    <dbReference type="NCBI Taxonomy" id="3022769"/>
    <lineage>
        <taxon>Bacteria</taxon>
        <taxon>Bacillati</taxon>
        <taxon>Actinomycetota</taxon>
        <taxon>Actinomycetes</taxon>
        <taxon>Mycobacteriales</taxon>
        <taxon>Gordoniaceae</taxon>
        <taxon>Gordonia</taxon>
    </lineage>
</organism>
<evidence type="ECO:0000256" key="2">
    <source>
        <dbReference type="ARBA" id="ARBA00022692"/>
    </source>
</evidence>
<dbReference type="EC" id="3.4.21.-" evidence="7"/>
<sequence length="403" mass="42241">MSGSLWVDLIILAVALLAAISGYRQGAAASALAFIGVMIGAVAGVLLAPLVIEHFDDQRLRLVVGVMLIVVLIVVGELSGMVLGRAVRSSIHSRTLQHVDSGVGSVLQAIAIFVAAWLLSFPLASSEQVRISDAVAGSKVVESVDAVAPQWMHNLPNELTDLIDSSGIKEVIGPFGETRVANVNAPDQRLADLPVVQQVQPSVLKINGVARSCGQALEGTGFVVSPERVMTNAHVVAGTDSVSVEVVGGRQLDATVVWFNSRNDVAVLDVPGLRAPALKFATDAGDTGDDAIVLGYPENGPYTVTPVRIRNVVQLNGPDIYQHAKQISREVYTVRGSIRPGNSGGPMIDRDGSVLGVVFGASENPADHTGFVLTADQVQSDLAKSEKRSGSAEADTQRCVSAH</sequence>
<evidence type="ECO:0000256" key="1">
    <source>
        <dbReference type="ARBA" id="ARBA00004141"/>
    </source>
</evidence>
<feature type="transmembrane region" description="Helical" evidence="6">
    <location>
        <begin position="64"/>
        <end position="84"/>
    </location>
</feature>
<dbReference type="Gene3D" id="2.40.10.10">
    <property type="entry name" value="Trypsin-like serine proteases"/>
    <property type="match status" value="2"/>
</dbReference>
<evidence type="ECO:0000256" key="6">
    <source>
        <dbReference type="SAM" id="Phobius"/>
    </source>
</evidence>
<dbReference type="InterPro" id="IPR043504">
    <property type="entry name" value="Peptidase_S1_PA_chymotrypsin"/>
</dbReference>
<proteinExistence type="predicted"/>
<feature type="transmembrane region" description="Helical" evidence="6">
    <location>
        <begin position="105"/>
        <end position="124"/>
    </location>
</feature>
<dbReference type="InterPro" id="IPR009003">
    <property type="entry name" value="Peptidase_S1_PA"/>
</dbReference>
<dbReference type="GO" id="GO:0004252">
    <property type="term" value="F:serine-type endopeptidase activity"/>
    <property type="evidence" value="ECO:0007669"/>
    <property type="project" value="InterPro"/>
</dbReference>
<feature type="transmembrane region" description="Helical" evidence="6">
    <location>
        <begin position="30"/>
        <end position="52"/>
    </location>
</feature>
<feature type="transmembrane region" description="Helical" evidence="6">
    <location>
        <begin position="6"/>
        <end position="23"/>
    </location>
</feature>
<dbReference type="PANTHER" id="PTHR43019">
    <property type="entry name" value="SERINE ENDOPROTEASE DEGS"/>
    <property type="match status" value="1"/>
</dbReference>
<dbReference type="GO" id="GO:0006508">
    <property type="term" value="P:proteolysis"/>
    <property type="evidence" value="ECO:0007669"/>
    <property type="project" value="UniProtKB-KW"/>
</dbReference>
<evidence type="ECO:0000256" key="4">
    <source>
        <dbReference type="ARBA" id="ARBA00023136"/>
    </source>
</evidence>
<reference evidence="7" key="1">
    <citation type="submission" date="2023-06" db="EMBL/GenBank/DDBJ databases">
        <title>Gordonia sp. nov. and Pseudochrobactrum sp. nov., two species isolated from the burying beetle Nicrophorus vespilloides.</title>
        <authorList>
            <person name="Poehlein A."/>
            <person name="Guzman J."/>
            <person name="Daniel R."/>
            <person name="Vilcinskas A."/>
        </authorList>
    </citation>
    <scope>NUCLEOTIDE SEQUENCE</scope>
    <source>
        <strain evidence="7">MP11Mi</strain>
    </source>
</reference>
<dbReference type="PRINTS" id="PR00834">
    <property type="entry name" value="PROTEASES2C"/>
</dbReference>
<evidence type="ECO:0000256" key="5">
    <source>
        <dbReference type="SAM" id="MobiDB-lite"/>
    </source>
</evidence>